<evidence type="ECO:0000256" key="11">
    <source>
        <dbReference type="ARBA" id="ARBA00048679"/>
    </source>
</evidence>
<dbReference type="Gene3D" id="3.60.10.10">
    <property type="entry name" value="Endonuclease/exonuclease/phosphatase"/>
    <property type="match status" value="1"/>
</dbReference>
<evidence type="ECO:0000256" key="7">
    <source>
        <dbReference type="ARBA" id="ARBA00022840"/>
    </source>
</evidence>
<keyword evidence="2" id="KW-0723">Serine/threonine-protein kinase</keyword>
<evidence type="ECO:0000256" key="5">
    <source>
        <dbReference type="ARBA" id="ARBA00022741"/>
    </source>
</evidence>
<keyword evidence="9" id="KW-0325">Glycoprotein</keyword>
<dbReference type="SMART" id="SM00220">
    <property type="entry name" value="S_TKc"/>
    <property type="match status" value="1"/>
</dbReference>
<dbReference type="InterPro" id="IPR000719">
    <property type="entry name" value="Prot_kinase_dom"/>
</dbReference>
<proteinExistence type="predicted"/>
<dbReference type="CDD" id="cd14066">
    <property type="entry name" value="STKc_IRAK"/>
    <property type="match status" value="1"/>
</dbReference>
<keyword evidence="14" id="KW-0675">Receptor</keyword>
<dbReference type="AlphaFoldDB" id="A0AAD8HXN8"/>
<dbReference type="Pfam" id="PF07714">
    <property type="entry name" value="PK_Tyr_Ser-Thr"/>
    <property type="match status" value="1"/>
</dbReference>
<dbReference type="PROSITE" id="PS50011">
    <property type="entry name" value="PROTEIN_KINASE_DOM"/>
    <property type="match status" value="1"/>
</dbReference>
<evidence type="ECO:0000256" key="10">
    <source>
        <dbReference type="ARBA" id="ARBA00047899"/>
    </source>
</evidence>
<evidence type="ECO:0000313" key="15">
    <source>
        <dbReference type="Proteomes" id="UP001237642"/>
    </source>
</evidence>
<dbReference type="EMBL" id="JAUIZM010000007">
    <property type="protein sequence ID" value="KAK1375201.1"/>
    <property type="molecule type" value="Genomic_DNA"/>
</dbReference>
<keyword evidence="12" id="KW-1133">Transmembrane helix</keyword>
<dbReference type="Proteomes" id="UP001237642">
    <property type="component" value="Unassembled WGS sequence"/>
</dbReference>
<dbReference type="SUPFAM" id="SSF56112">
    <property type="entry name" value="Protein kinase-like (PK-like)"/>
    <property type="match status" value="1"/>
</dbReference>
<dbReference type="Gene3D" id="1.10.510.10">
    <property type="entry name" value="Transferase(Phosphotransferase) domain 1"/>
    <property type="match status" value="1"/>
</dbReference>
<dbReference type="GO" id="GO:0005886">
    <property type="term" value="C:plasma membrane"/>
    <property type="evidence" value="ECO:0007669"/>
    <property type="project" value="TreeGrafter"/>
</dbReference>
<accession>A0AAD8HXN8</accession>
<keyword evidence="7" id="KW-0067">ATP-binding</keyword>
<dbReference type="Gene3D" id="3.30.200.20">
    <property type="entry name" value="Phosphorylase Kinase, domain 1"/>
    <property type="match status" value="1"/>
</dbReference>
<evidence type="ECO:0000313" key="14">
    <source>
        <dbReference type="EMBL" id="KAK1375201.1"/>
    </source>
</evidence>
<evidence type="ECO:0000256" key="9">
    <source>
        <dbReference type="ARBA" id="ARBA00023180"/>
    </source>
</evidence>
<protein>
    <recommendedName>
        <fullName evidence="1">non-specific serine/threonine protein kinase</fullName>
        <ecNumber evidence="1">2.7.11.1</ecNumber>
    </recommendedName>
</protein>
<dbReference type="InterPro" id="IPR001245">
    <property type="entry name" value="Ser-Thr/Tyr_kinase_cat_dom"/>
</dbReference>
<keyword evidence="4" id="KW-0732">Signal</keyword>
<dbReference type="GO" id="GO:0005524">
    <property type="term" value="F:ATP binding"/>
    <property type="evidence" value="ECO:0007669"/>
    <property type="project" value="UniProtKB-KW"/>
</dbReference>
<gene>
    <name evidence="14" type="ORF">POM88_031394</name>
</gene>
<evidence type="ECO:0000256" key="2">
    <source>
        <dbReference type="ARBA" id="ARBA00022527"/>
    </source>
</evidence>
<keyword evidence="5" id="KW-0547">Nucleotide-binding</keyword>
<keyword evidence="6 14" id="KW-0418">Kinase</keyword>
<comment type="catalytic activity">
    <reaction evidence="10">
        <text>L-threonyl-[protein] + ATP = O-phospho-L-threonyl-[protein] + ADP + H(+)</text>
        <dbReference type="Rhea" id="RHEA:46608"/>
        <dbReference type="Rhea" id="RHEA-COMP:11060"/>
        <dbReference type="Rhea" id="RHEA-COMP:11605"/>
        <dbReference type="ChEBI" id="CHEBI:15378"/>
        <dbReference type="ChEBI" id="CHEBI:30013"/>
        <dbReference type="ChEBI" id="CHEBI:30616"/>
        <dbReference type="ChEBI" id="CHEBI:61977"/>
        <dbReference type="ChEBI" id="CHEBI:456216"/>
        <dbReference type="EC" id="2.7.11.1"/>
    </reaction>
</comment>
<evidence type="ECO:0000256" key="4">
    <source>
        <dbReference type="ARBA" id="ARBA00022729"/>
    </source>
</evidence>
<dbReference type="InterPro" id="IPR036691">
    <property type="entry name" value="Endo/exonu/phosph_ase_sf"/>
</dbReference>
<feature type="transmembrane region" description="Helical" evidence="12">
    <location>
        <begin position="220"/>
        <end position="243"/>
    </location>
</feature>
<keyword evidence="15" id="KW-1185">Reference proteome</keyword>
<reference evidence="14" key="2">
    <citation type="submission" date="2023-05" db="EMBL/GenBank/DDBJ databases">
        <authorList>
            <person name="Schelkunov M.I."/>
        </authorList>
    </citation>
    <scope>NUCLEOTIDE SEQUENCE</scope>
    <source>
        <strain evidence="14">Hsosn_3</strain>
        <tissue evidence="14">Leaf</tissue>
    </source>
</reference>
<dbReference type="FunFam" id="3.30.200.20:FF:000951">
    <property type="entry name" value="Uncharacterized protein"/>
    <property type="match status" value="1"/>
</dbReference>
<dbReference type="PANTHER" id="PTHR27002">
    <property type="entry name" value="RECEPTOR-LIKE SERINE/THREONINE-PROTEIN KINASE SD1-8"/>
    <property type="match status" value="1"/>
</dbReference>
<reference evidence="14" key="1">
    <citation type="submission" date="2023-02" db="EMBL/GenBank/DDBJ databases">
        <title>Genome of toxic invasive species Heracleum sosnowskyi carries increased number of genes despite the absence of recent whole-genome duplications.</title>
        <authorList>
            <person name="Schelkunov M."/>
            <person name="Shtratnikova V."/>
            <person name="Makarenko M."/>
            <person name="Klepikova A."/>
            <person name="Omelchenko D."/>
            <person name="Novikova G."/>
            <person name="Obukhova E."/>
            <person name="Bogdanov V."/>
            <person name="Penin A."/>
            <person name="Logacheva M."/>
        </authorList>
    </citation>
    <scope>NUCLEOTIDE SEQUENCE</scope>
    <source>
        <strain evidence="14">Hsosn_3</strain>
        <tissue evidence="14">Leaf</tissue>
    </source>
</reference>
<keyword evidence="12" id="KW-0472">Membrane</keyword>
<comment type="caution">
    <text evidence="14">The sequence shown here is derived from an EMBL/GenBank/DDBJ whole genome shotgun (WGS) entry which is preliminary data.</text>
</comment>
<keyword evidence="12" id="KW-0812">Transmembrane</keyword>
<dbReference type="GO" id="GO:0004674">
    <property type="term" value="F:protein serine/threonine kinase activity"/>
    <property type="evidence" value="ECO:0007669"/>
    <property type="project" value="UniProtKB-KW"/>
</dbReference>
<evidence type="ECO:0000256" key="8">
    <source>
        <dbReference type="ARBA" id="ARBA00023157"/>
    </source>
</evidence>
<keyword evidence="8" id="KW-1015">Disulfide bond</keyword>
<dbReference type="InterPro" id="IPR008271">
    <property type="entry name" value="Ser/Thr_kinase_AS"/>
</dbReference>
<evidence type="ECO:0000256" key="6">
    <source>
        <dbReference type="ARBA" id="ARBA00022777"/>
    </source>
</evidence>
<organism evidence="14 15">
    <name type="scientific">Heracleum sosnowskyi</name>
    <dbReference type="NCBI Taxonomy" id="360622"/>
    <lineage>
        <taxon>Eukaryota</taxon>
        <taxon>Viridiplantae</taxon>
        <taxon>Streptophyta</taxon>
        <taxon>Embryophyta</taxon>
        <taxon>Tracheophyta</taxon>
        <taxon>Spermatophyta</taxon>
        <taxon>Magnoliopsida</taxon>
        <taxon>eudicotyledons</taxon>
        <taxon>Gunneridae</taxon>
        <taxon>Pentapetalae</taxon>
        <taxon>asterids</taxon>
        <taxon>campanulids</taxon>
        <taxon>Apiales</taxon>
        <taxon>Apiaceae</taxon>
        <taxon>Apioideae</taxon>
        <taxon>apioid superclade</taxon>
        <taxon>Tordylieae</taxon>
        <taxon>Tordyliinae</taxon>
        <taxon>Heracleum</taxon>
    </lineage>
</organism>
<feature type="domain" description="Protein kinase" evidence="13">
    <location>
        <begin position="308"/>
        <end position="582"/>
    </location>
</feature>
<name>A0AAD8HXN8_9APIA</name>
<keyword evidence="3" id="KW-0808">Transferase</keyword>
<dbReference type="FunFam" id="1.10.510.10:FF:000060">
    <property type="entry name" value="G-type lectin S-receptor-like serine/threonine-protein kinase"/>
    <property type="match status" value="1"/>
</dbReference>
<sequence length="623" mass="69177">MEDKDKWRVTGIYGEPDRNQRRKTWELLRNLARDSNLPWCVIGDLNNVVSHQDKKGGALYPDWLIEGFNETLADTGLIDMDLVGHQFTWEKGRGTAEWMEVRLDRALTTISWLNLFPLAKLYYLEGAVSNHSPILVVPELTCIDKKCNDDPDVGTDICKGGSAPTSPPIGFISNCNGECNNSGDCSGQLFCINSKCNDDPDIGTNSCKGGGDKNKSNGGLVALFITIPLLICILLSGLAWYFWRKKHNKKEAAAESNENLLYLNLEISNKQYIDSSNLTIGSTPGGEKYDFNLPQFSFSSISAATNNFSSENKLGEGGFGPVYKGNLLDGHSVAVKRLSQRSGQGLEELRNETVLIAKLQHRNLVRIVGCCIEQDEKILIYEYLPNKSLDIFIFDPSKQFLLDWSRRVQIIEGIAQGLLYLHKHSRLRIVHRDLKASNILLDDELNPKISDFGMARIFGEDELQANTKRIVGTYGYMSPEYAMEGLFSVKSDVFAFGVLLLEILSGKKNSGFRDSDCLSLLGYAWGLWKTERVLDLIDSNLEKPSSFLPLRYIHVGLLCVQESPADRPTMSDVIAMFSNELIQLSSPSRPPFTTGGSLGSSSVTTKGDNFSVNSITATVMDGR</sequence>
<comment type="catalytic activity">
    <reaction evidence="11">
        <text>L-seryl-[protein] + ATP = O-phospho-L-seryl-[protein] + ADP + H(+)</text>
        <dbReference type="Rhea" id="RHEA:17989"/>
        <dbReference type="Rhea" id="RHEA-COMP:9863"/>
        <dbReference type="Rhea" id="RHEA-COMP:11604"/>
        <dbReference type="ChEBI" id="CHEBI:15378"/>
        <dbReference type="ChEBI" id="CHEBI:29999"/>
        <dbReference type="ChEBI" id="CHEBI:30616"/>
        <dbReference type="ChEBI" id="CHEBI:83421"/>
        <dbReference type="ChEBI" id="CHEBI:456216"/>
        <dbReference type="EC" id="2.7.11.1"/>
    </reaction>
</comment>
<evidence type="ECO:0000256" key="12">
    <source>
        <dbReference type="SAM" id="Phobius"/>
    </source>
</evidence>
<dbReference type="SUPFAM" id="SSF56219">
    <property type="entry name" value="DNase I-like"/>
    <property type="match status" value="1"/>
</dbReference>
<dbReference type="PROSITE" id="PS00108">
    <property type="entry name" value="PROTEIN_KINASE_ST"/>
    <property type="match status" value="1"/>
</dbReference>
<dbReference type="EC" id="2.7.11.1" evidence="1"/>
<dbReference type="InterPro" id="IPR011009">
    <property type="entry name" value="Kinase-like_dom_sf"/>
</dbReference>
<evidence type="ECO:0000256" key="3">
    <source>
        <dbReference type="ARBA" id="ARBA00022679"/>
    </source>
</evidence>
<dbReference type="PANTHER" id="PTHR27002:SF925">
    <property type="entry name" value="RECEPTOR-LIKE SERINE_THREONINE-PROTEIN KINASE"/>
    <property type="match status" value="1"/>
</dbReference>
<evidence type="ECO:0000259" key="13">
    <source>
        <dbReference type="PROSITE" id="PS50011"/>
    </source>
</evidence>
<evidence type="ECO:0000256" key="1">
    <source>
        <dbReference type="ARBA" id="ARBA00012513"/>
    </source>
</evidence>